<keyword evidence="2" id="KW-1185">Reference proteome</keyword>
<evidence type="ECO:0000313" key="3">
    <source>
        <dbReference type="WBParaSite" id="TCNE_0001582501-mRNA-1"/>
    </source>
</evidence>
<reference evidence="1 2" key="2">
    <citation type="submission" date="2018-11" db="EMBL/GenBank/DDBJ databases">
        <authorList>
            <consortium name="Pathogen Informatics"/>
        </authorList>
    </citation>
    <scope>NUCLEOTIDE SEQUENCE [LARGE SCALE GENOMIC DNA]</scope>
</reference>
<sequence length="158" mass="17124">MFLLFPAESEITDGKKGGVGPGQRKLLELNPVIRLLTSQVQSPCEIWTFTILQLAAHALHAKAPEAVFDCCCARVVDVMKNGCEVPSEGFAEGLLLLTIHDVSSMNGAIRGQCTLINGLRWSVCEVSFFLISSSNCRVMGILPKRGDCTIRALGVMPF</sequence>
<accession>A0A183V504</accession>
<gene>
    <name evidence="1" type="ORF">TCNE_LOCUS15824</name>
</gene>
<proteinExistence type="predicted"/>
<reference evidence="3" key="1">
    <citation type="submission" date="2016-06" db="UniProtKB">
        <authorList>
            <consortium name="WormBaseParasite"/>
        </authorList>
    </citation>
    <scope>IDENTIFICATION</scope>
</reference>
<protein>
    <submittedName>
        <fullName evidence="3">Glutathione gamma-glutamylcysteinyltransferase</fullName>
    </submittedName>
</protein>
<dbReference type="EMBL" id="UYWY01023117">
    <property type="protein sequence ID" value="VDM47145.1"/>
    <property type="molecule type" value="Genomic_DNA"/>
</dbReference>
<dbReference type="Proteomes" id="UP000050794">
    <property type="component" value="Unassembled WGS sequence"/>
</dbReference>
<organism evidence="2 3">
    <name type="scientific">Toxocara canis</name>
    <name type="common">Canine roundworm</name>
    <dbReference type="NCBI Taxonomy" id="6265"/>
    <lineage>
        <taxon>Eukaryota</taxon>
        <taxon>Metazoa</taxon>
        <taxon>Ecdysozoa</taxon>
        <taxon>Nematoda</taxon>
        <taxon>Chromadorea</taxon>
        <taxon>Rhabditida</taxon>
        <taxon>Spirurina</taxon>
        <taxon>Ascaridomorpha</taxon>
        <taxon>Ascaridoidea</taxon>
        <taxon>Toxocaridae</taxon>
        <taxon>Toxocara</taxon>
    </lineage>
</organism>
<name>A0A183V504_TOXCA</name>
<evidence type="ECO:0000313" key="2">
    <source>
        <dbReference type="Proteomes" id="UP000050794"/>
    </source>
</evidence>
<dbReference type="AlphaFoldDB" id="A0A183V504"/>
<evidence type="ECO:0000313" key="1">
    <source>
        <dbReference type="EMBL" id="VDM47145.1"/>
    </source>
</evidence>
<dbReference type="WBParaSite" id="TCNE_0001582501-mRNA-1">
    <property type="protein sequence ID" value="TCNE_0001582501-mRNA-1"/>
    <property type="gene ID" value="TCNE_0001582501"/>
</dbReference>